<proteinExistence type="predicted"/>
<accession>A0A1W6MMM6</accession>
<dbReference type="RefSeq" id="WP_085767655.1">
    <property type="nucleotide sequence ID" value="NZ_CP019344.1"/>
</dbReference>
<protein>
    <recommendedName>
        <fullName evidence="2">Thioredoxin-like fold domain-containing protein</fullName>
    </recommendedName>
</protein>
<evidence type="ECO:0000313" key="4">
    <source>
        <dbReference type="Proteomes" id="UP000193431"/>
    </source>
</evidence>
<dbReference type="SUPFAM" id="SSF52833">
    <property type="entry name" value="Thioredoxin-like"/>
    <property type="match status" value="1"/>
</dbReference>
<dbReference type="OrthoDB" id="743079at2"/>
<gene>
    <name evidence="3" type="ORF">BST97_13090</name>
</gene>
<keyword evidence="4" id="KW-1185">Reference proteome</keyword>
<dbReference type="Pfam" id="PF13905">
    <property type="entry name" value="Thioredoxin_8"/>
    <property type="match status" value="1"/>
</dbReference>
<keyword evidence="1" id="KW-0676">Redox-active center</keyword>
<reference evidence="3 4" key="1">
    <citation type="submission" date="2016-11" db="EMBL/GenBank/DDBJ databases">
        <title>Trade-off between light-utilization and light-protection in marine flavobacteria.</title>
        <authorList>
            <person name="Kumagai Y."/>
        </authorList>
    </citation>
    <scope>NUCLEOTIDE SEQUENCE [LARGE SCALE GENOMIC DNA]</scope>
    <source>
        <strain evidence="3 4">JCM 13191</strain>
    </source>
</reference>
<dbReference type="InterPro" id="IPR017937">
    <property type="entry name" value="Thioredoxin_CS"/>
</dbReference>
<feature type="domain" description="Thioredoxin-like fold" evidence="2">
    <location>
        <begin position="140"/>
        <end position="230"/>
    </location>
</feature>
<dbReference type="PROSITE" id="PS00194">
    <property type="entry name" value="THIOREDOXIN_1"/>
    <property type="match status" value="1"/>
</dbReference>
<dbReference type="EMBL" id="CP019344">
    <property type="protein sequence ID" value="ARN78848.1"/>
    <property type="molecule type" value="Genomic_DNA"/>
</dbReference>
<dbReference type="AlphaFoldDB" id="A0A1W6MMM6"/>
<dbReference type="InterPro" id="IPR012336">
    <property type="entry name" value="Thioredoxin-like_fold"/>
</dbReference>
<evidence type="ECO:0000313" key="3">
    <source>
        <dbReference type="EMBL" id="ARN78848.1"/>
    </source>
</evidence>
<name>A0A1W6MMM6_9FLAO</name>
<dbReference type="Proteomes" id="UP000193431">
    <property type="component" value="Chromosome"/>
</dbReference>
<dbReference type="Gene3D" id="3.40.30.10">
    <property type="entry name" value="Glutaredoxin"/>
    <property type="match status" value="1"/>
</dbReference>
<evidence type="ECO:0000259" key="2">
    <source>
        <dbReference type="Pfam" id="PF13905"/>
    </source>
</evidence>
<sequence>MQFINPDDPQVEEHIREEDIYIPREPSSGMIYLYIKDRLETIPFDSLNTNQFTDAYRKNLSYGLVNVLSSKDFKKEDRYLKAKEWLRTTDYYKSAPDIIENMITPLSKTKFKKLLENVKFIDVDSTTFSINQIIKKSGKKYFMIDLWATWCAPCLNNMKKLDDMTLPECLEIINVSTDKTKDIEKWKLIHVEIMEGKISYRFDVDSESVKDFLEFIKLESIPRYIIFDENLKLIDHKFYAPNEPQFKAKIFDLDRHEYW</sequence>
<organism evidence="3 4">
    <name type="scientific">Nonlabens spongiae</name>
    <dbReference type="NCBI Taxonomy" id="331648"/>
    <lineage>
        <taxon>Bacteria</taxon>
        <taxon>Pseudomonadati</taxon>
        <taxon>Bacteroidota</taxon>
        <taxon>Flavobacteriia</taxon>
        <taxon>Flavobacteriales</taxon>
        <taxon>Flavobacteriaceae</taxon>
        <taxon>Nonlabens</taxon>
    </lineage>
</organism>
<evidence type="ECO:0000256" key="1">
    <source>
        <dbReference type="ARBA" id="ARBA00023284"/>
    </source>
</evidence>
<dbReference type="InterPro" id="IPR036249">
    <property type="entry name" value="Thioredoxin-like_sf"/>
</dbReference>
<dbReference type="STRING" id="331648.BST97_13090"/>